<dbReference type="GO" id="GO:0005829">
    <property type="term" value="C:cytosol"/>
    <property type="evidence" value="ECO:0007669"/>
    <property type="project" value="TreeGrafter"/>
</dbReference>
<dbReference type="InterPro" id="IPR007694">
    <property type="entry name" value="DNA_helicase_DnaB-like_C"/>
</dbReference>
<dbReference type="PROSITE" id="PS51199">
    <property type="entry name" value="SF4_HELICASE"/>
    <property type="match status" value="1"/>
</dbReference>
<dbReference type="Pfam" id="PF00772">
    <property type="entry name" value="DnaB"/>
    <property type="match status" value="1"/>
</dbReference>
<dbReference type="SUPFAM" id="SSF48024">
    <property type="entry name" value="N-terminal domain of DnaB helicase"/>
    <property type="match status" value="1"/>
</dbReference>
<dbReference type="FunFam" id="1.10.860.10:FF:000001">
    <property type="entry name" value="Replicative DNA helicase"/>
    <property type="match status" value="1"/>
</dbReference>
<dbReference type="InterPro" id="IPR016136">
    <property type="entry name" value="DNA_helicase_N/primase_C"/>
</dbReference>
<dbReference type="GO" id="GO:0003677">
    <property type="term" value="F:DNA binding"/>
    <property type="evidence" value="ECO:0007669"/>
    <property type="project" value="UniProtKB-KW"/>
</dbReference>
<evidence type="ECO:0000256" key="4">
    <source>
        <dbReference type="ARBA" id="ARBA00022741"/>
    </source>
</evidence>
<keyword evidence="2" id="KW-0639">Primosome</keyword>
<feature type="domain" description="SF4 helicase" evidence="12">
    <location>
        <begin position="177"/>
        <end position="454"/>
    </location>
</feature>
<dbReference type="InterPro" id="IPR007693">
    <property type="entry name" value="DNA_helicase_DnaB-like_N"/>
</dbReference>
<dbReference type="SUPFAM" id="SSF52540">
    <property type="entry name" value="P-loop containing nucleoside triphosphate hydrolases"/>
    <property type="match status" value="1"/>
</dbReference>
<dbReference type="InterPro" id="IPR007692">
    <property type="entry name" value="DNA_helicase_DnaB"/>
</dbReference>
<dbReference type="Gene3D" id="1.10.860.10">
    <property type="entry name" value="DNAb Helicase, Chain A"/>
    <property type="match status" value="1"/>
</dbReference>
<organism evidence="13">
    <name type="scientific">marine sediment metagenome</name>
    <dbReference type="NCBI Taxonomy" id="412755"/>
    <lineage>
        <taxon>unclassified sequences</taxon>
        <taxon>metagenomes</taxon>
        <taxon>ecological metagenomes</taxon>
    </lineage>
</organism>
<keyword evidence="7" id="KW-0067">ATP-binding</keyword>
<keyword evidence="6" id="KW-0347">Helicase</keyword>
<dbReference type="GO" id="GO:0005524">
    <property type="term" value="F:ATP binding"/>
    <property type="evidence" value="ECO:0007669"/>
    <property type="project" value="UniProtKB-KW"/>
</dbReference>
<evidence type="ECO:0000256" key="9">
    <source>
        <dbReference type="ARBA" id="ARBA00023235"/>
    </source>
</evidence>
<keyword evidence="3" id="KW-0235">DNA replication</keyword>
<dbReference type="Pfam" id="PF03796">
    <property type="entry name" value="DnaB_C"/>
    <property type="match status" value="1"/>
</dbReference>
<proteinExistence type="inferred from homology"/>
<evidence type="ECO:0000256" key="6">
    <source>
        <dbReference type="ARBA" id="ARBA00022806"/>
    </source>
</evidence>
<evidence type="ECO:0000256" key="3">
    <source>
        <dbReference type="ARBA" id="ARBA00022705"/>
    </source>
</evidence>
<evidence type="ECO:0000259" key="12">
    <source>
        <dbReference type="PROSITE" id="PS51199"/>
    </source>
</evidence>
<keyword evidence="9" id="KW-0413">Isomerase</keyword>
<keyword evidence="4" id="KW-0547">Nucleotide-binding</keyword>
<keyword evidence="8" id="KW-0238">DNA-binding</keyword>
<dbReference type="PANTHER" id="PTHR30153">
    <property type="entry name" value="REPLICATIVE DNA HELICASE DNAB"/>
    <property type="match status" value="1"/>
</dbReference>
<dbReference type="InterPro" id="IPR027417">
    <property type="entry name" value="P-loop_NTPase"/>
</dbReference>
<name>X1J819_9ZZZZ</name>
<dbReference type="EC" id="5.6.2.3" evidence="10"/>
<sequence length="459" mass="51118">MAQEKLPPHDIEAEEAVIGSLLIDPEAILKVATSLKSEDFFDETNQAIYQACLSLYQRNEVINQITVAHELMRQNKLEQIGGAAYLSHLISVVPTSLHVEHYAQIVSKTGVMRQMIAAAGQIAAIGYEAGPDIEASLNKAEDILFQVRRRQGTRDFISIREALGQYFEETGQPAVLRERELAHALTGFAGLDDLLGGLQPSDLIVLAARPSLGKTSLALNIARNAAINQRACVALFSLEMSREAVVQRLLASESGVNSRDVRLGRFSENDEARIMEASGILSEAAIYIDDSPQLRAVDIRSKARRLYFERNIDLIIVDYLQLIQGDGRNETRVQEISKITRSLKILARELDVPVLAVSQLSRAVEWRASHIPQLADLRESGTIEQDADVVVFIYRDDLYFTEEQWGGSHDISKEPYPRGIADIIIAKHRNGPLGRIKLRFLNRVVKFDNVEETEAISTP</sequence>
<accession>X1J819</accession>
<dbReference type="GO" id="GO:0016787">
    <property type="term" value="F:hydrolase activity"/>
    <property type="evidence" value="ECO:0007669"/>
    <property type="project" value="UniProtKB-KW"/>
</dbReference>
<dbReference type="GO" id="GO:1990077">
    <property type="term" value="C:primosome complex"/>
    <property type="evidence" value="ECO:0007669"/>
    <property type="project" value="UniProtKB-KW"/>
</dbReference>
<evidence type="ECO:0000313" key="13">
    <source>
        <dbReference type="EMBL" id="GAH90112.1"/>
    </source>
</evidence>
<evidence type="ECO:0000256" key="5">
    <source>
        <dbReference type="ARBA" id="ARBA00022801"/>
    </source>
</evidence>
<evidence type="ECO:0000256" key="2">
    <source>
        <dbReference type="ARBA" id="ARBA00022515"/>
    </source>
</evidence>
<comment type="similarity">
    <text evidence="1">Belongs to the helicase family. DnaB subfamily.</text>
</comment>
<dbReference type="NCBIfam" id="TIGR00665">
    <property type="entry name" value="DnaB"/>
    <property type="match status" value="1"/>
</dbReference>
<dbReference type="GO" id="GO:0043139">
    <property type="term" value="F:5'-3' DNA helicase activity"/>
    <property type="evidence" value="ECO:0007669"/>
    <property type="project" value="UniProtKB-EC"/>
</dbReference>
<dbReference type="EMBL" id="BARV01000838">
    <property type="protein sequence ID" value="GAH90112.1"/>
    <property type="molecule type" value="Genomic_DNA"/>
</dbReference>
<dbReference type="CDD" id="cd00984">
    <property type="entry name" value="DnaB_C"/>
    <property type="match status" value="1"/>
</dbReference>
<keyword evidence="5" id="KW-0378">Hydrolase</keyword>
<dbReference type="InterPro" id="IPR036185">
    <property type="entry name" value="DNA_heli_DnaB-like_N_sf"/>
</dbReference>
<dbReference type="InterPro" id="IPR003593">
    <property type="entry name" value="AAA+_ATPase"/>
</dbReference>
<evidence type="ECO:0000256" key="8">
    <source>
        <dbReference type="ARBA" id="ARBA00023125"/>
    </source>
</evidence>
<evidence type="ECO:0000256" key="11">
    <source>
        <dbReference type="ARBA" id="ARBA00048954"/>
    </source>
</evidence>
<dbReference type="GO" id="GO:0006269">
    <property type="term" value="P:DNA replication, synthesis of primer"/>
    <property type="evidence" value="ECO:0007669"/>
    <property type="project" value="UniProtKB-KW"/>
</dbReference>
<reference evidence="13" key="1">
    <citation type="journal article" date="2014" name="Front. Microbiol.">
        <title>High frequency of phylogenetically diverse reductive dehalogenase-homologous genes in deep subseafloor sedimentary metagenomes.</title>
        <authorList>
            <person name="Kawai M."/>
            <person name="Futagami T."/>
            <person name="Toyoda A."/>
            <person name="Takaki Y."/>
            <person name="Nishi S."/>
            <person name="Hori S."/>
            <person name="Arai W."/>
            <person name="Tsubouchi T."/>
            <person name="Morono Y."/>
            <person name="Uchiyama I."/>
            <person name="Ito T."/>
            <person name="Fujiyama A."/>
            <person name="Inagaki F."/>
            <person name="Takami H."/>
        </authorList>
    </citation>
    <scope>NUCLEOTIDE SEQUENCE</scope>
    <source>
        <strain evidence="13">Expedition CK06-06</strain>
    </source>
</reference>
<dbReference type="SMART" id="SM00382">
    <property type="entry name" value="AAA"/>
    <property type="match status" value="1"/>
</dbReference>
<comment type="catalytic activity">
    <reaction evidence="11">
        <text>ATP + H2O = ADP + phosphate + H(+)</text>
        <dbReference type="Rhea" id="RHEA:13065"/>
        <dbReference type="ChEBI" id="CHEBI:15377"/>
        <dbReference type="ChEBI" id="CHEBI:15378"/>
        <dbReference type="ChEBI" id="CHEBI:30616"/>
        <dbReference type="ChEBI" id="CHEBI:43474"/>
        <dbReference type="ChEBI" id="CHEBI:456216"/>
        <dbReference type="EC" id="5.6.2.3"/>
    </reaction>
</comment>
<evidence type="ECO:0000256" key="10">
    <source>
        <dbReference type="ARBA" id="ARBA00044969"/>
    </source>
</evidence>
<evidence type="ECO:0000256" key="7">
    <source>
        <dbReference type="ARBA" id="ARBA00022840"/>
    </source>
</evidence>
<dbReference type="AlphaFoldDB" id="X1J819"/>
<evidence type="ECO:0000256" key="1">
    <source>
        <dbReference type="ARBA" id="ARBA00008428"/>
    </source>
</evidence>
<gene>
    <name evidence="13" type="ORF">S06H3_02771</name>
</gene>
<comment type="caution">
    <text evidence="13">The sequence shown here is derived from an EMBL/GenBank/DDBJ whole genome shotgun (WGS) entry which is preliminary data.</text>
</comment>
<dbReference type="PANTHER" id="PTHR30153:SF2">
    <property type="entry name" value="REPLICATIVE DNA HELICASE"/>
    <property type="match status" value="1"/>
</dbReference>
<dbReference type="Gene3D" id="3.40.50.300">
    <property type="entry name" value="P-loop containing nucleotide triphosphate hydrolases"/>
    <property type="match status" value="1"/>
</dbReference>
<protein>
    <recommendedName>
        <fullName evidence="10">DNA 5'-3' helicase</fullName>
        <ecNumber evidence="10">5.6.2.3</ecNumber>
    </recommendedName>
</protein>